<dbReference type="Pfam" id="PF12704">
    <property type="entry name" value="MacB_PCD"/>
    <property type="match status" value="1"/>
</dbReference>
<dbReference type="PANTHER" id="PTHR30572:SF18">
    <property type="entry name" value="ABC-TYPE MACROLIDE FAMILY EXPORT SYSTEM PERMEASE COMPONENT 2"/>
    <property type="match status" value="1"/>
</dbReference>
<comment type="subcellular location">
    <subcellularLocation>
        <location evidence="1">Cell membrane</location>
        <topology evidence="1">Multi-pass membrane protein</topology>
    </subcellularLocation>
</comment>
<accession>A0ABZ3D9D8</accession>
<evidence type="ECO:0000256" key="3">
    <source>
        <dbReference type="ARBA" id="ARBA00022692"/>
    </source>
</evidence>
<feature type="transmembrane region" description="Helical" evidence="6">
    <location>
        <begin position="12"/>
        <end position="36"/>
    </location>
</feature>
<evidence type="ECO:0000313" key="10">
    <source>
        <dbReference type="Proteomes" id="UP001449795"/>
    </source>
</evidence>
<evidence type="ECO:0000256" key="1">
    <source>
        <dbReference type="ARBA" id="ARBA00004651"/>
    </source>
</evidence>
<feature type="transmembrane region" description="Helical" evidence="6">
    <location>
        <begin position="286"/>
        <end position="306"/>
    </location>
</feature>
<keyword evidence="5 6" id="KW-0472">Membrane</keyword>
<organism evidence="9 10">
    <name type="scientific">Nguyenibacter vanlangensis</name>
    <dbReference type="NCBI Taxonomy" id="1216886"/>
    <lineage>
        <taxon>Bacteria</taxon>
        <taxon>Pseudomonadati</taxon>
        <taxon>Pseudomonadota</taxon>
        <taxon>Alphaproteobacteria</taxon>
        <taxon>Acetobacterales</taxon>
        <taxon>Acetobacteraceae</taxon>
        <taxon>Nguyenibacter</taxon>
    </lineage>
</organism>
<feature type="domain" description="ABC3 transporter permease C-terminal" evidence="7">
    <location>
        <begin position="293"/>
        <end position="402"/>
    </location>
</feature>
<keyword evidence="10" id="KW-1185">Reference proteome</keyword>
<evidence type="ECO:0000256" key="5">
    <source>
        <dbReference type="ARBA" id="ARBA00023136"/>
    </source>
</evidence>
<evidence type="ECO:0000313" key="9">
    <source>
        <dbReference type="EMBL" id="XAE44051.1"/>
    </source>
</evidence>
<keyword evidence="4 6" id="KW-1133">Transmembrane helix</keyword>
<feature type="transmembrane region" description="Helical" evidence="6">
    <location>
        <begin position="692"/>
        <end position="717"/>
    </location>
</feature>
<dbReference type="InterPro" id="IPR025857">
    <property type="entry name" value="MacB_PCD"/>
</dbReference>
<feature type="transmembrane region" description="Helical" evidence="6">
    <location>
        <begin position="737"/>
        <end position="760"/>
    </location>
</feature>
<dbReference type="EMBL" id="CP152276">
    <property type="protein sequence ID" value="XAE44051.1"/>
    <property type="molecule type" value="Genomic_DNA"/>
</dbReference>
<proteinExistence type="predicted"/>
<keyword evidence="3 6" id="KW-0812">Transmembrane</keyword>
<evidence type="ECO:0000256" key="2">
    <source>
        <dbReference type="ARBA" id="ARBA00022475"/>
    </source>
</evidence>
<feature type="domain" description="ABC3 transporter permease C-terminal" evidence="7">
    <location>
        <begin position="696"/>
        <end position="809"/>
    </location>
</feature>
<dbReference type="RefSeq" id="WP_342629372.1">
    <property type="nucleotide sequence ID" value="NZ_CP152276.1"/>
</dbReference>
<evidence type="ECO:0000259" key="7">
    <source>
        <dbReference type="Pfam" id="PF02687"/>
    </source>
</evidence>
<dbReference type="InterPro" id="IPR050250">
    <property type="entry name" value="Macrolide_Exporter_MacB"/>
</dbReference>
<dbReference type="PANTHER" id="PTHR30572">
    <property type="entry name" value="MEMBRANE COMPONENT OF TRANSPORTER-RELATED"/>
    <property type="match status" value="1"/>
</dbReference>
<feature type="transmembrane region" description="Helical" evidence="6">
    <location>
        <begin position="376"/>
        <end position="404"/>
    </location>
</feature>
<sequence length="816" mass="89081">MRAVTRTLARQKLYTAINIAGLALGISVFVTMSLIVRYEFGYDAYLPNTDSIYRADTVWRLPGSAPEEWPVASFFATSFLKQDFAGISDTLRVWPRTTAIRIRNGASREPLTQADAHFFSFFHLAVVSGNETQALTRPDWIAIPASLALKYFGTTQAVGKTMTLLDDGRTHIVSLVYADPPANTSFSFGIIELVPPDFIRRQMSTPESGLTYWGSTPGTLWVRIPNERDVDTIETGIARYVTRHPSAPSVAQARAYWGDSGLHLVGLRELHFHDAAIGWGGMHRQLVVILGLVGLSALATAAVNYVNMATARAGIRAREVAMRKVLGGTRRNLVAQFLSEAICLVASAAFIGLSLVELSLRSINALGGWHVTLAPSFTLPLLVIITLGVGTLAGLYPAFVLSSFRPAVVLATSRMPAGGRMASMLRNVLVTSQFTFAIALAVCTLVMKEQAYFVQHLARGIRTDGIIILDADGAAGRESAILQRLRAVPGVLMVERSNLYPHHLQSGGVFIREVTGATRSELAVGHVSSGFLDLYGLQLVAGRWFDPARSDDFEDPASSSDRRSDVPFVQGVVISALAAQRLGFPRIEDAYGQIIREASDPTPLRIIGIVRDVRLSGPHDSLRPVIFYGIRATGHTTADVAWQVRYSGVNEGLEMARLRAAWEDILPDTPIQAQSVPDILSADYRTDRNHSLLFGIGSAIAIGIACLGLYGLSIFHVSHRMHEIGIRKVLGARTRDILFLLSTQFIRPIIIANLIAWPLAWGIMRHWLDTFDQRITLTPVPFVLVTAAATLIAALTIAVQTWRAARKPPGATLRQI</sequence>
<protein>
    <submittedName>
        <fullName evidence="9">FtsX-like permease family protein</fullName>
    </submittedName>
</protein>
<feature type="domain" description="MacB-like periplasmic core" evidence="8">
    <location>
        <begin position="15"/>
        <end position="238"/>
    </location>
</feature>
<feature type="transmembrane region" description="Helical" evidence="6">
    <location>
        <begin position="780"/>
        <end position="799"/>
    </location>
</feature>
<keyword evidence="2" id="KW-1003">Cell membrane</keyword>
<dbReference type="Pfam" id="PF02687">
    <property type="entry name" value="FtsX"/>
    <property type="match status" value="2"/>
</dbReference>
<feature type="transmembrane region" description="Helical" evidence="6">
    <location>
        <begin position="333"/>
        <end position="356"/>
    </location>
</feature>
<evidence type="ECO:0000256" key="6">
    <source>
        <dbReference type="SAM" id="Phobius"/>
    </source>
</evidence>
<dbReference type="InterPro" id="IPR003838">
    <property type="entry name" value="ABC3_permease_C"/>
</dbReference>
<feature type="transmembrane region" description="Helical" evidence="6">
    <location>
        <begin position="425"/>
        <end position="447"/>
    </location>
</feature>
<dbReference type="Proteomes" id="UP001449795">
    <property type="component" value="Chromosome"/>
</dbReference>
<reference evidence="9 10" key="1">
    <citation type="submission" date="2024-04" db="EMBL/GenBank/DDBJ databases">
        <title>Complete genome sequence of Nguyenibacter vanlangesis HBCM-1154, a strain capable of nitrogen fixation, IAA production, and phosphorus solubilization isolated from sugarcane soil.</title>
        <authorList>
            <person name="MY HANH P."/>
        </authorList>
    </citation>
    <scope>NUCLEOTIDE SEQUENCE [LARGE SCALE GENOMIC DNA]</scope>
    <source>
        <strain evidence="9 10">HBCM 1154</strain>
    </source>
</reference>
<name>A0ABZ3D9D8_9PROT</name>
<evidence type="ECO:0000259" key="8">
    <source>
        <dbReference type="Pfam" id="PF12704"/>
    </source>
</evidence>
<evidence type="ECO:0000256" key="4">
    <source>
        <dbReference type="ARBA" id="ARBA00022989"/>
    </source>
</evidence>
<gene>
    <name evidence="9" type="ORF">AAC691_06360</name>
</gene>